<organism evidence="1 2">
    <name type="scientific">Aureobasidium namibiae CBS 147.97</name>
    <dbReference type="NCBI Taxonomy" id="1043004"/>
    <lineage>
        <taxon>Eukaryota</taxon>
        <taxon>Fungi</taxon>
        <taxon>Dikarya</taxon>
        <taxon>Ascomycota</taxon>
        <taxon>Pezizomycotina</taxon>
        <taxon>Dothideomycetes</taxon>
        <taxon>Dothideomycetidae</taxon>
        <taxon>Dothideales</taxon>
        <taxon>Saccotheciaceae</taxon>
        <taxon>Aureobasidium</taxon>
    </lineage>
</organism>
<dbReference type="EMBL" id="KL584708">
    <property type="protein sequence ID" value="KEQ74081.1"/>
    <property type="molecule type" value="Genomic_DNA"/>
</dbReference>
<dbReference type="GeneID" id="25413522"/>
<proteinExistence type="predicted"/>
<evidence type="ECO:0000313" key="2">
    <source>
        <dbReference type="Proteomes" id="UP000027730"/>
    </source>
</evidence>
<dbReference type="HOGENOM" id="CLU_1937734_0_0_1"/>
<protein>
    <submittedName>
        <fullName evidence="1">Uncharacterized protein</fullName>
    </submittedName>
</protein>
<dbReference type="OrthoDB" id="10646303at2759"/>
<accession>A0A074XHP1</accession>
<keyword evidence="2" id="KW-1185">Reference proteome</keyword>
<dbReference type="RefSeq" id="XP_013428154.1">
    <property type="nucleotide sequence ID" value="XM_013572700.1"/>
</dbReference>
<gene>
    <name evidence="1" type="ORF">M436DRAFT_63416</name>
</gene>
<reference evidence="1 2" key="1">
    <citation type="journal article" date="2014" name="BMC Genomics">
        <title>Genome sequencing of four Aureobasidium pullulans varieties: biotechnological potential, stress tolerance, and description of new species.</title>
        <authorList>
            <person name="Gostin Ar C."/>
            <person name="Ohm R.A."/>
            <person name="Kogej T."/>
            <person name="Sonjak S."/>
            <person name="Turk M."/>
            <person name="Zajc J."/>
            <person name="Zalar P."/>
            <person name="Grube M."/>
            <person name="Sun H."/>
            <person name="Han J."/>
            <person name="Sharma A."/>
            <person name="Chiniquy J."/>
            <person name="Ngan C.Y."/>
            <person name="Lipzen A."/>
            <person name="Barry K."/>
            <person name="Grigoriev I.V."/>
            <person name="Gunde-Cimerman N."/>
        </authorList>
    </citation>
    <scope>NUCLEOTIDE SEQUENCE [LARGE SCALE GENOMIC DNA]</scope>
    <source>
        <strain evidence="1 2">CBS 147.97</strain>
    </source>
</reference>
<dbReference type="Proteomes" id="UP000027730">
    <property type="component" value="Unassembled WGS sequence"/>
</dbReference>
<sequence>MPTIFALDTLIQTSENKRIRQHVKELYICCSIYQDCKRKSNLNNSSRRLQEDELPFENASTPAQGATNETIELVRHGRFEKRLIIALRNLNITHMTVYDYRGPRKAVSALKPGWTQLVQHTGRVPFTAAG</sequence>
<dbReference type="AlphaFoldDB" id="A0A074XHP1"/>
<name>A0A074XHP1_9PEZI</name>
<evidence type="ECO:0000313" key="1">
    <source>
        <dbReference type="EMBL" id="KEQ74081.1"/>
    </source>
</evidence>